<dbReference type="InterPro" id="IPR030395">
    <property type="entry name" value="GP_PDE_dom"/>
</dbReference>
<evidence type="ECO:0000256" key="6">
    <source>
        <dbReference type="ARBA" id="ARBA00047512"/>
    </source>
</evidence>
<evidence type="ECO:0000256" key="1">
    <source>
        <dbReference type="ARBA" id="ARBA00007277"/>
    </source>
</evidence>
<dbReference type="InterPro" id="IPR017946">
    <property type="entry name" value="PLC-like_Pdiesterase_TIM-brl"/>
</dbReference>
<dbReference type="AlphaFoldDB" id="A0A7W7L559"/>
<comment type="caution">
    <text evidence="9">The sequence shown here is derived from an EMBL/GenBank/DDBJ whole genome shotgun (WGS) entry which is preliminary data.</text>
</comment>
<feature type="region of interest" description="Disordered" evidence="7">
    <location>
        <begin position="258"/>
        <end position="280"/>
    </location>
</feature>
<comment type="similarity">
    <text evidence="1">Belongs to the glycerophosphoryl diester phosphodiesterase family.</text>
</comment>
<dbReference type="Proteomes" id="UP000560081">
    <property type="component" value="Unassembled WGS sequence"/>
</dbReference>
<protein>
    <recommendedName>
        <fullName evidence="2">glycerophosphodiester phosphodiesterase</fullName>
        <ecNumber evidence="2">3.1.4.46</ecNumber>
    </recommendedName>
</protein>
<feature type="domain" description="GP-PDE" evidence="8">
    <location>
        <begin position="1"/>
        <end position="65"/>
    </location>
</feature>
<evidence type="ECO:0000313" key="9">
    <source>
        <dbReference type="EMBL" id="MBB4883709.1"/>
    </source>
</evidence>
<evidence type="ECO:0000256" key="7">
    <source>
        <dbReference type="SAM" id="MobiDB-lite"/>
    </source>
</evidence>
<gene>
    <name evidence="9" type="ORF">BJ976_002060</name>
</gene>
<feature type="compositionally biased region" description="Basic and acidic residues" evidence="7">
    <location>
        <begin position="270"/>
        <end position="280"/>
    </location>
</feature>
<comment type="catalytic activity">
    <reaction evidence="6">
        <text>a sn-glycero-3-phosphodiester + H2O = an alcohol + sn-glycerol 3-phosphate + H(+)</text>
        <dbReference type="Rhea" id="RHEA:12969"/>
        <dbReference type="ChEBI" id="CHEBI:15377"/>
        <dbReference type="ChEBI" id="CHEBI:15378"/>
        <dbReference type="ChEBI" id="CHEBI:30879"/>
        <dbReference type="ChEBI" id="CHEBI:57597"/>
        <dbReference type="ChEBI" id="CHEBI:83408"/>
        <dbReference type="EC" id="3.1.4.46"/>
    </reaction>
</comment>
<evidence type="ECO:0000256" key="4">
    <source>
        <dbReference type="ARBA" id="ARBA00022798"/>
    </source>
</evidence>
<dbReference type="Gene3D" id="3.20.20.190">
    <property type="entry name" value="Phosphatidylinositol (PI) phosphodiesterase"/>
    <property type="match status" value="2"/>
</dbReference>
<reference evidence="9 10" key="1">
    <citation type="submission" date="2020-08" db="EMBL/GenBank/DDBJ databases">
        <title>Sequencing the genomes of 1000 actinobacteria strains.</title>
        <authorList>
            <person name="Klenk H.-P."/>
        </authorList>
    </citation>
    <scope>NUCLEOTIDE SEQUENCE [LARGE SCALE GENOMIC DNA]</scope>
    <source>
        <strain evidence="9 10">DSM 19079</strain>
    </source>
</reference>
<dbReference type="PANTHER" id="PTHR43620">
    <property type="entry name" value="GLYCEROPHOSPHORYL DIESTER PHOSPHODIESTERASE"/>
    <property type="match status" value="1"/>
</dbReference>
<dbReference type="Pfam" id="PF03009">
    <property type="entry name" value="GDPD"/>
    <property type="match status" value="2"/>
</dbReference>
<feature type="domain" description="GP-PDE" evidence="8">
    <location>
        <begin position="92"/>
        <end position="242"/>
    </location>
</feature>
<evidence type="ECO:0000256" key="3">
    <source>
        <dbReference type="ARBA" id="ARBA00022729"/>
    </source>
</evidence>
<evidence type="ECO:0000256" key="5">
    <source>
        <dbReference type="ARBA" id="ARBA00022801"/>
    </source>
</evidence>
<proteinExistence type="inferred from homology"/>
<dbReference type="SUPFAM" id="SSF51695">
    <property type="entry name" value="PLC-like phosphodiesterases"/>
    <property type="match status" value="1"/>
</dbReference>
<keyword evidence="3" id="KW-0732">Signal</keyword>
<evidence type="ECO:0000256" key="2">
    <source>
        <dbReference type="ARBA" id="ARBA00012247"/>
    </source>
</evidence>
<dbReference type="GO" id="GO:0008889">
    <property type="term" value="F:glycerophosphodiester phosphodiesterase activity"/>
    <property type="evidence" value="ECO:0007669"/>
    <property type="project" value="UniProtKB-EC"/>
</dbReference>
<keyword evidence="10" id="KW-1185">Reference proteome</keyword>
<keyword evidence="4" id="KW-0319">Glycerol metabolism</keyword>
<dbReference type="GO" id="GO:0006071">
    <property type="term" value="P:glycerol metabolic process"/>
    <property type="evidence" value="ECO:0007669"/>
    <property type="project" value="UniProtKB-KW"/>
</dbReference>
<name>A0A7W7L559_9MICC</name>
<dbReference type="EC" id="3.1.4.46" evidence="2"/>
<organism evidence="9 10">
    <name type="scientific">Micrococcus flavus</name>
    <dbReference type="NCBI Taxonomy" id="384602"/>
    <lineage>
        <taxon>Bacteria</taxon>
        <taxon>Bacillati</taxon>
        <taxon>Actinomycetota</taxon>
        <taxon>Actinomycetes</taxon>
        <taxon>Micrococcales</taxon>
        <taxon>Micrococcaceae</taxon>
        <taxon>Micrococcus</taxon>
    </lineage>
</organism>
<evidence type="ECO:0000259" key="8">
    <source>
        <dbReference type="Pfam" id="PF03009"/>
    </source>
</evidence>
<dbReference type="GO" id="GO:0042597">
    <property type="term" value="C:periplasmic space"/>
    <property type="evidence" value="ECO:0007669"/>
    <property type="project" value="TreeGrafter"/>
</dbReference>
<dbReference type="PANTHER" id="PTHR43620:SF7">
    <property type="entry name" value="GLYCEROPHOSPHODIESTER PHOSPHODIESTERASE GDPD5-RELATED"/>
    <property type="match status" value="1"/>
</dbReference>
<keyword evidence="5 9" id="KW-0378">Hydrolase</keyword>
<sequence length="310" mass="32708">MIEPDLVSTKDGVLVDRHENLIDGATDVAERPEFADRRTTEVADGVEQTGWFTEDFTLAEIKHPTYFDGIGLSQEEGVVEALTAHGLNRPDGRATVQSFELGSLSDLNRRLGLEADTAFLLWYEGAGYDAVAAGDEVHDYAYDMTPAGVAATAAEGVDVYGPEARLVIGLQEDGTLGEETGLVETAHAAGLEVVPYTFRAENGSLPVDFRSSADEHAHGDLAGFITAHLDVGVDGFFTDFPDVGVAARDAWLADQDEAVGEDDDAPAPTEGHEVPEKVETGDAPAWGLAGAAALGAGALLAVRRRTAAAR</sequence>
<accession>A0A7W7L559</accession>
<dbReference type="GO" id="GO:0006629">
    <property type="term" value="P:lipid metabolic process"/>
    <property type="evidence" value="ECO:0007669"/>
    <property type="project" value="InterPro"/>
</dbReference>
<dbReference type="EMBL" id="JACHMC010000001">
    <property type="protein sequence ID" value="MBB4883709.1"/>
    <property type="molecule type" value="Genomic_DNA"/>
</dbReference>
<evidence type="ECO:0000313" key="10">
    <source>
        <dbReference type="Proteomes" id="UP000560081"/>
    </source>
</evidence>